<evidence type="ECO:0000256" key="2">
    <source>
        <dbReference type="ARBA" id="ARBA00002204"/>
    </source>
</evidence>
<dbReference type="InterPro" id="IPR037175">
    <property type="entry name" value="KFase_sf"/>
</dbReference>
<keyword evidence="6" id="KW-0479">Metal-binding</keyword>
<dbReference type="PANTHER" id="PTHR31118">
    <property type="entry name" value="CYCLASE-LIKE PROTEIN 2"/>
    <property type="match status" value="1"/>
</dbReference>
<dbReference type="PANTHER" id="PTHR31118:SF32">
    <property type="entry name" value="KYNURENINE FORMAMIDASE"/>
    <property type="match status" value="1"/>
</dbReference>
<evidence type="ECO:0000256" key="11">
    <source>
        <dbReference type="ARBA" id="ARBA00060547"/>
    </source>
</evidence>
<evidence type="ECO:0000256" key="1">
    <source>
        <dbReference type="ARBA" id="ARBA00001947"/>
    </source>
</evidence>
<reference evidence="12 13" key="1">
    <citation type="journal article" date="2014" name="Nature">
        <title>An environmental bacterial taxon with a large and distinct metabolic repertoire.</title>
        <authorList>
            <person name="Wilson M.C."/>
            <person name="Mori T."/>
            <person name="Ruckert C."/>
            <person name="Uria A.R."/>
            <person name="Helf M.J."/>
            <person name="Takada K."/>
            <person name="Gernert C."/>
            <person name="Steffens U.A."/>
            <person name="Heycke N."/>
            <person name="Schmitt S."/>
            <person name="Rinke C."/>
            <person name="Helfrich E.J."/>
            <person name="Brachmann A.O."/>
            <person name="Gurgui C."/>
            <person name="Wakimoto T."/>
            <person name="Kracht M."/>
            <person name="Crusemann M."/>
            <person name="Hentschel U."/>
            <person name="Abe I."/>
            <person name="Matsunaga S."/>
            <person name="Kalinowski J."/>
            <person name="Takeyama H."/>
            <person name="Piel J."/>
        </authorList>
    </citation>
    <scope>NUCLEOTIDE SEQUENCE [LARGE SCALE GENOMIC DNA]</scope>
    <source>
        <strain evidence="13">TSY2</strain>
    </source>
</reference>
<dbReference type="EMBL" id="AZHX01002109">
    <property type="protein sequence ID" value="ETW97041.1"/>
    <property type="molecule type" value="Genomic_DNA"/>
</dbReference>
<dbReference type="GO" id="GO:0019441">
    <property type="term" value="P:L-tryptophan catabolic process to kynurenine"/>
    <property type="evidence" value="ECO:0007669"/>
    <property type="project" value="InterPro"/>
</dbReference>
<protein>
    <recommendedName>
        <fullName evidence="5">Kynurenine formamidase</fullName>
        <ecNumber evidence="4">3.5.1.9</ecNumber>
    </recommendedName>
</protein>
<dbReference type="FunFam" id="3.50.30.50:FF:000001">
    <property type="entry name" value="Kynurenine formamidase"/>
    <property type="match status" value="1"/>
</dbReference>
<comment type="function">
    <text evidence="2">Catalyzes the hydrolysis of N-formyl-L-kynurenine to L-kynurenine, the second step in the kynurenine pathway of tryptophan degradation.</text>
</comment>
<evidence type="ECO:0000256" key="9">
    <source>
        <dbReference type="ARBA" id="ARBA00023079"/>
    </source>
</evidence>
<dbReference type="PATRIC" id="fig|1429439.4.peg.7551"/>
<accession>W4LI78</accession>
<organism evidence="12 13">
    <name type="scientific">Candidatus Entotheonella gemina</name>
    <dbReference type="NCBI Taxonomy" id="1429439"/>
    <lineage>
        <taxon>Bacteria</taxon>
        <taxon>Pseudomonadati</taxon>
        <taxon>Nitrospinota/Tectimicrobiota group</taxon>
        <taxon>Candidatus Tectimicrobiota</taxon>
        <taxon>Candidatus Entotheonellia</taxon>
        <taxon>Candidatus Entotheonellales</taxon>
        <taxon>Candidatus Entotheonellaceae</taxon>
        <taxon>Candidatus Entotheonella</taxon>
    </lineage>
</organism>
<comment type="cofactor">
    <cofactor evidence="1">
        <name>Zn(2+)</name>
        <dbReference type="ChEBI" id="CHEBI:29105"/>
    </cofactor>
</comment>
<dbReference type="EC" id="3.5.1.9" evidence="4"/>
<evidence type="ECO:0000256" key="4">
    <source>
        <dbReference type="ARBA" id="ARBA00012930"/>
    </source>
</evidence>
<dbReference type="GO" id="GO:0004061">
    <property type="term" value="F:arylformamidase activity"/>
    <property type="evidence" value="ECO:0007669"/>
    <property type="project" value="UniProtKB-EC"/>
</dbReference>
<evidence type="ECO:0000256" key="8">
    <source>
        <dbReference type="ARBA" id="ARBA00022833"/>
    </source>
</evidence>
<keyword evidence="9" id="KW-0823">Tryptophan catabolism</keyword>
<keyword evidence="8" id="KW-0862">Zinc</keyword>
<dbReference type="AlphaFoldDB" id="W4LI78"/>
<evidence type="ECO:0000313" key="12">
    <source>
        <dbReference type="EMBL" id="ETW97041.1"/>
    </source>
</evidence>
<comment type="caution">
    <text evidence="12">The sequence shown here is derived from an EMBL/GenBank/DDBJ whole genome shotgun (WGS) entry which is preliminary data.</text>
</comment>
<dbReference type="SUPFAM" id="SSF102198">
    <property type="entry name" value="Putative cyclase"/>
    <property type="match status" value="1"/>
</dbReference>
<dbReference type="Gene3D" id="3.50.30.50">
    <property type="entry name" value="Putative cyclase"/>
    <property type="match status" value="1"/>
</dbReference>
<evidence type="ECO:0000256" key="7">
    <source>
        <dbReference type="ARBA" id="ARBA00022801"/>
    </source>
</evidence>
<name>W4LI78_9BACT</name>
<comment type="pathway">
    <text evidence="11">Amino-acid degradation; L-tryptophan degradation via kynurenine pathway; L-kynurenine from L-tryptophan: step 2/2.</text>
</comment>
<evidence type="ECO:0000256" key="5">
    <source>
        <dbReference type="ARBA" id="ARBA00014889"/>
    </source>
</evidence>
<dbReference type="GO" id="GO:0046872">
    <property type="term" value="F:metal ion binding"/>
    <property type="evidence" value="ECO:0007669"/>
    <property type="project" value="UniProtKB-KW"/>
</dbReference>
<evidence type="ECO:0000256" key="6">
    <source>
        <dbReference type="ARBA" id="ARBA00022723"/>
    </source>
</evidence>
<sequence>MVADVLLSDQVVTSNDVRDDDPIPVFHNCHYYNMSVRMLLPMSLYDVTRPLSPALPVYPGDPVIELTPIAQCAWGDAANVTRIVLSSHTGTHIDAPRHFFDAGATVDNLDLQVLVGVARVINVPCVSHITVEDLRSHELRGVTRVLFKTPNAPLWDRPGFQTSYHALTPEAAEWLVSCGVRLVGVDYLSVDAYEAQDFPVHRCLLQAGVVIVEGLDLRAVPPGDYELYALPLLLQDGDGAPARVLLRALSREM</sequence>
<dbReference type="Pfam" id="PF04199">
    <property type="entry name" value="Cyclase"/>
    <property type="match status" value="1"/>
</dbReference>
<comment type="catalytic activity">
    <reaction evidence="10">
        <text>N-formyl-L-kynurenine + H2O = L-kynurenine + formate + H(+)</text>
        <dbReference type="Rhea" id="RHEA:13009"/>
        <dbReference type="ChEBI" id="CHEBI:15377"/>
        <dbReference type="ChEBI" id="CHEBI:15378"/>
        <dbReference type="ChEBI" id="CHEBI:15740"/>
        <dbReference type="ChEBI" id="CHEBI:57959"/>
        <dbReference type="ChEBI" id="CHEBI:58629"/>
        <dbReference type="EC" id="3.5.1.9"/>
    </reaction>
</comment>
<evidence type="ECO:0000256" key="3">
    <source>
        <dbReference type="ARBA" id="ARBA00011738"/>
    </source>
</evidence>
<dbReference type="Proteomes" id="UP000019140">
    <property type="component" value="Unassembled WGS sequence"/>
</dbReference>
<comment type="subunit">
    <text evidence="3">Homodimer.</text>
</comment>
<evidence type="ECO:0000313" key="13">
    <source>
        <dbReference type="Proteomes" id="UP000019140"/>
    </source>
</evidence>
<dbReference type="HOGENOM" id="CLU_030671_3_1_7"/>
<dbReference type="InterPro" id="IPR007325">
    <property type="entry name" value="KFase/CYL"/>
</dbReference>
<gene>
    <name evidence="12" type="ORF">ETSY2_45320</name>
</gene>
<keyword evidence="13" id="KW-1185">Reference proteome</keyword>
<proteinExistence type="predicted"/>
<keyword evidence="7" id="KW-0378">Hydrolase</keyword>
<evidence type="ECO:0000256" key="10">
    <source>
        <dbReference type="ARBA" id="ARBA00048496"/>
    </source>
</evidence>